<dbReference type="AlphaFoldDB" id="A0A172TPE1"/>
<dbReference type="STRING" id="1178515.SY83_13080"/>
<feature type="chain" id="PRO_5008000947" description="SLH domain-containing protein" evidence="1">
    <location>
        <begin position="30"/>
        <end position="515"/>
    </location>
</feature>
<evidence type="ECO:0000259" key="2">
    <source>
        <dbReference type="PROSITE" id="PS51272"/>
    </source>
</evidence>
<evidence type="ECO:0000313" key="4">
    <source>
        <dbReference type="Proteomes" id="UP000076927"/>
    </source>
</evidence>
<evidence type="ECO:0000313" key="3">
    <source>
        <dbReference type="EMBL" id="ANE48908.1"/>
    </source>
</evidence>
<keyword evidence="1" id="KW-0732">Signal</keyword>
<dbReference type="InterPro" id="IPR001119">
    <property type="entry name" value="SLH_dom"/>
</dbReference>
<dbReference type="Pfam" id="PF00395">
    <property type="entry name" value="SLH"/>
    <property type="match status" value="3"/>
</dbReference>
<feature type="domain" description="SLH" evidence="2">
    <location>
        <begin position="321"/>
        <end position="384"/>
    </location>
</feature>
<dbReference type="PANTHER" id="PTHR43308">
    <property type="entry name" value="OUTER MEMBRANE PROTEIN ALPHA-RELATED"/>
    <property type="match status" value="1"/>
</dbReference>
<accession>A0A172TPE1</accession>
<dbReference type="RefSeq" id="WP_068611093.1">
    <property type="nucleotide sequence ID" value="NZ_CP011388.1"/>
</dbReference>
<keyword evidence="4" id="KW-1185">Reference proteome</keyword>
<dbReference type="KEGG" id="pswu:SY83_13080"/>
<proteinExistence type="predicted"/>
<feature type="domain" description="SLH" evidence="2">
    <location>
        <begin position="456"/>
        <end position="515"/>
    </location>
</feature>
<evidence type="ECO:0000256" key="1">
    <source>
        <dbReference type="SAM" id="SignalP"/>
    </source>
</evidence>
<feature type="domain" description="SLH" evidence="2">
    <location>
        <begin position="386"/>
        <end position="449"/>
    </location>
</feature>
<gene>
    <name evidence="3" type="ORF">SY83_13080</name>
</gene>
<dbReference type="InterPro" id="IPR051465">
    <property type="entry name" value="Cell_Envelope_Struct_Comp"/>
</dbReference>
<dbReference type="Proteomes" id="UP000076927">
    <property type="component" value="Chromosome"/>
</dbReference>
<dbReference type="PATRIC" id="fig|1178515.4.peg.2622"/>
<name>A0A172TPE1_9BACL</name>
<dbReference type="PROSITE" id="PS51272">
    <property type="entry name" value="SLH"/>
    <property type="match status" value="3"/>
</dbReference>
<protein>
    <recommendedName>
        <fullName evidence="2">SLH domain-containing protein</fullName>
    </recommendedName>
</protein>
<dbReference type="EMBL" id="CP011388">
    <property type="protein sequence ID" value="ANE48908.1"/>
    <property type="molecule type" value="Genomic_DNA"/>
</dbReference>
<dbReference type="PANTHER" id="PTHR43308:SF5">
    <property type="entry name" value="S-LAYER PROTEIN _ PEPTIDOGLYCAN ENDO-BETA-N-ACETYLGLUCOSAMINIDASE"/>
    <property type="match status" value="1"/>
</dbReference>
<organism evidence="3 4">
    <name type="scientific">Paenibacillus swuensis</name>
    <dbReference type="NCBI Taxonomy" id="1178515"/>
    <lineage>
        <taxon>Bacteria</taxon>
        <taxon>Bacillati</taxon>
        <taxon>Bacillota</taxon>
        <taxon>Bacilli</taxon>
        <taxon>Bacillales</taxon>
        <taxon>Paenibacillaceae</taxon>
        <taxon>Paenibacillus</taxon>
    </lineage>
</organism>
<feature type="signal peptide" evidence="1">
    <location>
        <begin position="1"/>
        <end position="29"/>
    </location>
</feature>
<reference evidence="3 4" key="1">
    <citation type="submission" date="2015-01" db="EMBL/GenBank/DDBJ databases">
        <title>Paenibacillus swuensis/DY6/whole genome sequencing.</title>
        <authorList>
            <person name="Kim M.K."/>
            <person name="Srinivasan S."/>
            <person name="Lee J.-J."/>
        </authorList>
    </citation>
    <scope>NUCLEOTIDE SEQUENCE [LARGE SCALE GENOMIC DNA]</scope>
    <source>
        <strain evidence="3 4">DY6</strain>
    </source>
</reference>
<sequence length="515" mass="54086">MKSAFLKKTSGLLALMLLLSALAPVLAFAATGFKDVSYDNSTRTVKGQVYFADGEVGVGESVYVNVYDANGAVLGNVYAKQVGESVYGNTYYSFNQVIAPTSTTKITLNPFVWETVNKSVYSAVYHHITLSNGGNGGGGIYIPGGNVNGTINVIDSVNGYDITNAFTNNTTVTVIFTGDTVTIPVDALKEAAKKAGATLIVKNATGYYKLPLSVLDFDGLAKSAGEALKSLKLTIKKNATATPVEVDFSIDAIGVTGKTAALTSFGKTYVQRGIFTTTAADAKTSTVARKDGSKWAFVPSKFTTTEATFWSTTNSIYAVVVGGKKFADLAKHWSKEEVELLASKLVVEGVAADTFAPNRNITRAEFAALAVRSLGLTASTYSVTNNTYKFSDVAEGKWYTADVAAAAAAGIVVGNDKGKFLPDALITRQELAAMVVRAMAYAGKESNLTTAEQATALASFKDASKLTWAKEEVAAAVKAGVVLGYAGKVSPTANATRAEAASMLKRFLGTVGFID</sequence>